<dbReference type="Pfam" id="PF00501">
    <property type="entry name" value="AMP-binding"/>
    <property type="match status" value="1"/>
</dbReference>
<keyword evidence="8" id="KW-1185">Reference proteome</keyword>
<feature type="domain" description="Carrier" evidence="6">
    <location>
        <begin position="948"/>
        <end position="1022"/>
    </location>
</feature>
<dbReference type="PROSITE" id="PS50075">
    <property type="entry name" value="CARRIER"/>
    <property type="match status" value="1"/>
</dbReference>
<evidence type="ECO:0000313" key="7">
    <source>
        <dbReference type="EMBL" id="MFD2671665.1"/>
    </source>
</evidence>
<sequence length="1034" mass="118594">MFTQDAVIYPISPQQRGFWLMHKMEDDFTAYNTPSKLILDIPMSREMLNRAMNAIVERHPALRTIFVEHEGIPSQVILPYEERELVEEVDLSSFPDPMAEMQERIERENKREFDLSKPMIDVKLYRLSDQRYGFYFNTHHMVTDGWGIQILMRDVRQAYQSLMMQSTPQFKPLSMSYMDWIRQTNDWLESDKRKEDEAFWLDHLQKPLPTLDLPVDKMSGEGQGKKRNGHYYRFQMAPQQSAQLNALARANRVSPSILMISVYVLFLHKLTGDEDIIVGMPISGRDHKDYEELIGLFTNNLCLRTRFEGVDTFADLLNKVKKTCLDAYRHGKYPMELLVSELNVDRNQRNPIFTAAFQLFDVLDQENANAFDFSLWCRQERDRIQCRIDYCTDWFNKETIERFSRYFLRIVEQVAANVQMKLNEVELIPEAEKQQILQQFNRAPVPYARQQTIDQCLAEQAARTPDQVALICEDKQLTYRQLEMQANQLAFRLRELGIKPKMTVGIFCERSIDMVVAMLGILKAGGTYVPLDPLYPEERLAYMLADTGAAVLITQTHMRDRISFGGPKLVLDEDHQLAQTEPFPCQHTSNDPAYILYTSGSTGRPKGIMIEHHSVMSFMQGVNEDIPIRPEHTVVCLNSIAFDVIVLEVLLPLSMGARVVIANEHAQVDGNLLKQILHNHQVDVIQVTPARLKLLMSKGLEMTEELKLILLGGEPLPPSMLDKLREQSNAQIINMYGPTETTVWTTTKDVTNGEITVGKPISNTQVYVVNDDDHLQPIGLPGEVCIGGTGLARGYVNLEALTDEKYVPNPFRPGEKMYRTGDLAKWLPNGELAFIGRKDFQVKINGLRIELGEIEATLDEVEGVRESVVMEKTPEPEEQVLVAYYTGDEAISTERLRDHLSAKLPFFMVPQVYVHLLTFPITQNGKINRAALPEPDFSRAISENEYVPPQTEAEKLLVRIWEQVLEREPIGIHDNYFDVGGNSFAAVKIEVELEKEQIELGQSDIFKYQTIRKLAEQIERTDKARIHSRGNQDV</sequence>
<dbReference type="Gene3D" id="2.30.38.10">
    <property type="entry name" value="Luciferase, Domain 3"/>
    <property type="match status" value="1"/>
</dbReference>
<evidence type="ECO:0000256" key="2">
    <source>
        <dbReference type="ARBA" id="ARBA00006432"/>
    </source>
</evidence>
<gene>
    <name evidence="7" type="ORF">ACFSUC_08610</name>
</gene>
<dbReference type="InterPro" id="IPR025110">
    <property type="entry name" value="AMP-bd_C"/>
</dbReference>
<comment type="similarity">
    <text evidence="2">Belongs to the ATP-dependent AMP-binding enzyme family.</text>
</comment>
<dbReference type="SUPFAM" id="SSF56801">
    <property type="entry name" value="Acetyl-CoA synthetase-like"/>
    <property type="match status" value="1"/>
</dbReference>
<dbReference type="InterPro" id="IPR009081">
    <property type="entry name" value="PP-bd_ACP"/>
</dbReference>
<evidence type="ECO:0000313" key="8">
    <source>
        <dbReference type="Proteomes" id="UP001597497"/>
    </source>
</evidence>
<dbReference type="InterPro" id="IPR023213">
    <property type="entry name" value="CAT-like_dom_sf"/>
</dbReference>
<protein>
    <submittedName>
        <fullName evidence="7">Amino acid adenylation domain-containing protein</fullName>
    </submittedName>
</protein>
<dbReference type="EMBL" id="JBHUMM010000014">
    <property type="protein sequence ID" value="MFD2671665.1"/>
    <property type="molecule type" value="Genomic_DNA"/>
</dbReference>
<dbReference type="RefSeq" id="WP_379929140.1">
    <property type="nucleotide sequence ID" value="NZ_JBHUMM010000014.1"/>
</dbReference>
<organism evidence="7 8">
    <name type="scientific">Marinicrinis sediminis</name>
    <dbReference type="NCBI Taxonomy" id="1652465"/>
    <lineage>
        <taxon>Bacteria</taxon>
        <taxon>Bacillati</taxon>
        <taxon>Bacillota</taxon>
        <taxon>Bacilli</taxon>
        <taxon>Bacillales</taxon>
        <taxon>Paenibacillaceae</taxon>
    </lineage>
</organism>
<name>A0ABW5R9F4_9BACL</name>
<dbReference type="Proteomes" id="UP001597497">
    <property type="component" value="Unassembled WGS sequence"/>
</dbReference>
<reference evidence="8" key="1">
    <citation type="journal article" date="2019" name="Int. J. Syst. Evol. Microbiol.">
        <title>The Global Catalogue of Microorganisms (GCM) 10K type strain sequencing project: providing services to taxonomists for standard genome sequencing and annotation.</title>
        <authorList>
            <consortium name="The Broad Institute Genomics Platform"/>
            <consortium name="The Broad Institute Genome Sequencing Center for Infectious Disease"/>
            <person name="Wu L."/>
            <person name="Ma J."/>
        </authorList>
    </citation>
    <scope>NUCLEOTIDE SEQUENCE [LARGE SCALE GENOMIC DNA]</scope>
    <source>
        <strain evidence="8">KCTC 33676</strain>
    </source>
</reference>
<dbReference type="InterPro" id="IPR000873">
    <property type="entry name" value="AMP-dep_synth/lig_dom"/>
</dbReference>
<dbReference type="Gene3D" id="3.30.559.30">
    <property type="entry name" value="Nonribosomal peptide synthetase, condensation domain"/>
    <property type="match status" value="1"/>
</dbReference>
<dbReference type="PANTHER" id="PTHR45527">
    <property type="entry name" value="NONRIBOSOMAL PEPTIDE SYNTHETASE"/>
    <property type="match status" value="1"/>
</dbReference>
<dbReference type="Gene3D" id="1.10.1200.10">
    <property type="entry name" value="ACP-like"/>
    <property type="match status" value="1"/>
</dbReference>
<evidence type="ECO:0000259" key="6">
    <source>
        <dbReference type="PROSITE" id="PS50075"/>
    </source>
</evidence>
<keyword evidence="3" id="KW-0677">Repeat</keyword>
<dbReference type="PROSITE" id="PS00455">
    <property type="entry name" value="AMP_BINDING"/>
    <property type="match status" value="1"/>
</dbReference>
<keyword evidence="4" id="KW-0045">Antibiotic biosynthesis</keyword>
<dbReference type="Gene3D" id="3.40.50.980">
    <property type="match status" value="2"/>
</dbReference>
<accession>A0ABW5R9F4</accession>
<evidence type="ECO:0000256" key="4">
    <source>
        <dbReference type="ARBA" id="ARBA00023194"/>
    </source>
</evidence>
<evidence type="ECO:0000256" key="1">
    <source>
        <dbReference type="ARBA" id="ARBA00001957"/>
    </source>
</evidence>
<dbReference type="PANTHER" id="PTHR45527:SF1">
    <property type="entry name" value="FATTY ACID SYNTHASE"/>
    <property type="match status" value="1"/>
</dbReference>
<dbReference type="InterPro" id="IPR045851">
    <property type="entry name" value="AMP-bd_C_sf"/>
</dbReference>
<dbReference type="Pfam" id="PF13193">
    <property type="entry name" value="AMP-binding_C"/>
    <property type="match status" value="1"/>
</dbReference>
<dbReference type="Gene3D" id="3.30.300.30">
    <property type="match status" value="1"/>
</dbReference>
<dbReference type="InterPro" id="IPR036736">
    <property type="entry name" value="ACP-like_sf"/>
</dbReference>
<dbReference type="InterPro" id="IPR001242">
    <property type="entry name" value="Condensation_dom"/>
</dbReference>
<dbReference type="SUPFAM" id="SSF52777">
    <property type="entry name" value="CoA-dependent acyltransferases"/>
    <property type="match status" value="2"/>
</dbReference>
<dbReference type="SUPFAM" id="SSF47336">
    <property type="entry name" value="ACP-like"/>
    <property type="match status" value="1"/>
</dbReference>
<comment type="caution">
    <text evidence="7">The sequence shown here is derived from an EMBL/GenBank/DDBJ whole genome shotgun (WGS) entry which is preliminary data.</text>
</comment>
<dbReference type="PRINTS" id="PR00154">
    <property type="entry name" value="AMPBINDING"/>
</dbReference>
<comment type="cofactor">
    <cofactor evidence="1">
        <name>pantetheine 4'-phosphate</name>
        <dbReference type="ChEBI" id="CHEBI:47942"/>
    </cofactor>
</comment>
<dbReference type="CDD" id="cd19531">
    <property type="entry name" value="LCL_NRPS-like"/>
    <property type="match status" value="1"/>
</dbReference>
<dbReference type="InterPro" id="IPR020459">
    <property type="entry name" value="AMP-binding"/>
</dbReference>
<evidence type="ECO:0000256" key="5">
    <source>
        <dbReference type="ARBA" id="ARBA00023268"/>
    </source>
</evidence>
<dbReference type="NCBIfam" id="TIGR01733">
    <property type="entry name" value="AA-adenyl-dom"/>
    <property type="match status" value="1"/>
</dbReference>
<evidence type="ECO:0000256" key="3">
    <source>
        <dbReference type="ARBA" id="ARBA00022737"/>
    </source>
</evidence>
<dbReference type="Gene3D" id="3.30.559.10">
    <property type="entry name" value="Chloramphenicol acetyltransferase-like domain"/>
    <property type="match status" value="1"/>
</dbReference>
<dbReference type="InterPro" id="IPR010071">
    <property type="entry name" value="AA_adenyl_dom"/>
</dbReference>
<dbReference type="Pfam" id="PF00550">
    <property type="entry name" value="PP-binding"/>
    <property type="match status" value="1"/>
</dbReference>
<dbReference type="InterPro" id="IPR020845">
    <property type="entry name" value="AMP-binding_CS"/>
</dbReference>
<proteinExistence type="inferred from homology"/>
<dbReference type="Pfam" id="PF00668">
    <property type="entry name" value="Condensation"/>
    <property type="match status" value="1"/>
</dbReference>
<dbReference type="CDD" id="cd05930">
    <property type="entry name" value="A_NRPS"/>
    <property type="match status" value="1"/>
</dbReference>
<keyword evidence="5" id="KW-0511">Multifunctional enzyme</keyword>